<proteinExistence type="predicted"/>
<reference evidence="2 3" key="1">
    <citation type="submission" date="2015-10" db="EMBL/GenBank/DDBJ databases">
        <authorList>
            <person name="Gilbert D.G."/>
        </authorList>
    </citation>
    <scope>NUCLEOTIDE SEQUENCE [LARGE SCALE GENOMIC DNA]</scope>
    <source>
        <strain evidence="2 3">NRRL B-16712</strain>
    </source>
</reference>
<dbReference type="GO" id="GO:0016740">
    <property type="term" value="F:transferase activity"/>
    <property type="evidence" value="ECO:0007669"/>
    <property type="project" value="UniProtKB-KW"/>
</dbReference>
<dbReference type="SUPFAM" id="SSF56112">
    <property type="entry name" value="Protein kinase-like (PK-like)"/>
    <property type="match status" value="1"/>
</dbReference>
<dbReference type="InterPro" id="IPR002575">
    <property type="entry name" value="Aminoglycoside_PTrfase"/>
</dbReference>
<comment type="caution">
    <text evidence="2">The sequence shown here is derived from an EMBL/GenBank/DDBJ whole genome shotgun (WGS) entry which is preliminary data.</text>
</comment>
<evidence type="ECO:0000313" key="2">
    <source>
        <dbReference type="EMBL" id="KUL39981.1"/>
    </source>
</evidence>
<accession>A0A0X3V598</accession>
<dbReference type="RefSeq" id="WP_067686390.1">
    <property type="nucleotide sequence ID" value="NZ_LLZH01000037.1"/>
</dbReference>
<dbReference type="OrthoDB" id="236897at2"/>
<organism evidence="2 3">
    <name type="scientific">Actinoplanes awajinensis subsp. mycoplanecinus</name>
    <dbReference type="NCBI Taxonomy" id="135947"/>
    <lineage>
        <taxon>Bacteria</taxon>
        <taxon>Bacillati</taxon>
        <taxon>Actinomycetota</taxon>
        <taxon>Actinomycetes</taxon>
        <taxon>Micromonosporales</taxon>
        <taxon>Micromonosporaceae</taxon>
        <taxon>Actinoplanes</taxon>
    </lineage>
</organism>
<dbReference type="Gene3D" id="3.90.1200.10">
    <property type="match status" value="1"/>
</dbReference>
<name>A0A0X3V598_9ACTN</name>
<dbReference type="AlphaFoldDB" id="A0A0X3V598"/>
<gene>
    <name evidence="2" type="ORF">ADL15_07985</name>
</gene>
<sequence length="255" mass="27872">MTEPEILTGGINSVLRIGDRVHRPTGPWSPRVHDLLRHLEAAGFTGAPRFHGLTPDGREILDFLPGEVADYPLSPAATSTEALLSAADLLRAYHDATVPLARTAPRDGWQRSAIEPVEVICHGDYAPYNCVMTGDRTTGTFDFDHARPGPRLWDVAYAVYRWAPLTAPGSNDARGSVAEQSARLRLFCDRYGLTDADRAALLPTVVTRLHDMVAFMRARAAAGDPAFAAHLKAGHHRQYLGDAEYLSVRARSARP</sequence>
<evidence type="ECO:0000313" key="3">
    <source>
        <dbReference type="Proteomes" id="UP000053244"/>
    </source>
</evidence>
<keyword evidence="3" id="KW-1185">Reference proteome</keyword>
<feature type="domain" description="Aminoglycoside phosphotransferase" evidence="1">
    <location>
        <begin position="118"/>
        <end position="163"/>
    </location>
</feature>
<dbReference type="Pfam" id="PF01636">
    <property type="entry name" value="APH"/>
    <property type="match status" value="1"/>
</dbReference>
<dbReference type="InterPro" id="IPR011009">
    <property type="entry name" value="Kinase-like_dom_sf"/>
</dbReference>
<dbReference type="EMBL" id="LLZH01000037">
    <property type="protein sequence ID" value="KUL39981.1"/>
    <property type="molecule type" value="Genomic_DNA"/>
</dbReference>
<protein>
    <submittedName>
        <fullName evidence="2">Aminoglycoside phosphotransferase</fullName>
    </submittedName>
</protein>
<evidence type="ECO:0000259" key="1">
    <source>
        <dbReference type="Pfam" id="PF01636"/>
    </source>
</evidence>
<keyword evidence="2" id="KW-0808">Transferase</keyword>
<dbReference type="Proteomes" id="UP000053244">
    <property type="component" value="Unassembled WGS sequence"/>
</dbReference>